<accession>A0ABQ3ICL0</accession>
<evidence type="ECO:0000313" key="2">
    <source>
        <dbReference type="Proteomes" id="UP000658258"/>
    </source>
</evidence>
<dbReference type="Proteomes" id="UP000658258">
    <property type="component" value="Unassembled WGS sequence"/>
</dbReference>
<proteinExistence type="predicted"/>
<reference evidence="2" key="1">
    <citation type="journal article" date="2019" name="Int. J. Syst. Evol. Microbiol.">
        <title>The Global Catalogue of Microorganisms (GCM) 10K type strain sequencing project: providing services to taxonomists for standard genome sequencing and annotation.</title>
        <authorList>
            <consortium name="The Broad Institute Genomics Platform"/>
            <consortium name="The Broad Institute Genome Sequencing Center for Infectious Disease"/>
            <person name="Wu L."/>
            <person name="Ma J."/>
        </authorList>
    </citation>
    <scope>NUCLEOTIDE SEQUENCE [LARGE SCALE GENOMIC DNA]</scope>
    <source>
        <strain evidence="2">CGMCC 1.15111</strain>
    </source>
</reference>
<organism evidence="1 2">
    <name type="scientific">Roseivirga thermotolerans</name>
    <dbReference type="NCBI Taxonomy" id="1758176"/>
    <lineage>
        <taxon>Bacteria</taxon>
        <taxon>Pseudomonadati</taxon>
        <taxon>Bacteroidota</taxon>
        <taxon>Cytophagia</taxon>
        <taxon>Cytophagales</taxon>
        <taxon>Roseivirgaceae</taxon>
        <taxon>Roseivirga</taxon>
    </lineage>
</organism>
<evidence type="ECO:0000313" key="1">
    <source>
        <dbReference type="EMBL" id="GHE75631.1"/>
    </source>
</evidence>
<dbReference type="RefSeq" id="WP_189631679.1">
    <property type="nucleotide sequence ID" value="NZ_BNAG01000006.1"/>
</dbReference>
<protein>
    <submittedName>
        <fullName evidence="1">Uncharacterized protein</fullName>
    </submittedName>
</protein>
<comment type="caution">
    <text evidence="1">The sequence shown here is derived from an EMBL/GenBank/DDBJ whole genome shotgun (WGS) entry which is preliminary data.</text>
</comment>
<gene>
    <name evidence="1" type="ORF">GCM10011340_35670</name>
</gene>
<keyword evidence="2" id="KW-1185">Reference proteome</keyword>
<sequence>MEVIATYKHFDQSFCDKLEYALTKALRKINDPDLKDFWCDGVLPDQISIQKLLIEKVIETTAWIGQDGQTKFDMTIFLGVLALERITRNECLEDCIPLNLEDVLNISADEKWVEMHLD</sequence>
<name>A0ABQ3ICL0_9BACT</name>
<dbReference type="EMBL" id="BNAG01000006">
    <property type="protein sequence ID" value="GHE75631.1"/>
    <property type="molecule type" value="Genomic_DNA"/>
</dbReference>